<dbReference type="OMA" id="ECKIDCA"/>
<keyword evidence="1" id="KW-0862">Zinc</keyword>
<dbReference type="Gene3D" id="4.10.60.10">
    <property type="entry name" value="Zinc finger, CCHC-type"/>
    <property type="match status" value="1"/>
</dbReference>
<dbReference type="GO" id="GO:0003676">
    <property type="term" value="F:nucleic acid binding"/>
    <property type="evidence" value="ECO:0007669"/>
    <property type="project" value="InterPro"/>
</dbReference>
<gene>
    <name evidence="4" type="primary">LOC107818192</name>
</gene>
<evidence type="ECO:0000256" key="2">
    <source>
        <dbReference type="SAM" id="MobiDB-lite"/>
    </source>
</evidence>
<reference evidence="4" key="1">
    <citation type="submission" date="2025-08" db="UniProtKB">
        <authorList>
            <consortium name="RefSeq"/>
        </authorList>
    </citation>
    <scope>IDENTIFICATION</scope>
</reference>
<feature type="compositionally biased region" description="Basic and acidic residues" evidence="2">
    <location>
        <begin position="312"/>
        <end position="321"/>
    </location>
</feature>
<dbReference type="SMART" id="SM00343">
    <property type="entry name" value="ZnF_C2HC"/>
    <property type="match status" value="1"/>
</dbReference>
<dbReference type="PANTHER" id="PTHR34676:SF15">
    <property type="entry name" value="ZINC FINGER, CCHC-TYPE-RELATED"/>
    <property type="match status" value="1"/>
</dbReference>
<dbReference type="RefSeq" id="XP_016499624.1">
    <property type="nucleotide sequence ID" value="XM_016644138.1"/>
</dbReference>
<dbReference type="KEGG" id="nta:107818192"/>
<dbReference type="PROSITE" id="PS50158">
    <property type="entry name" value="ZF_CCHC"/>
    <property type="match status" value="1"/>
</dbReference>
<evidence type="ECO:0000256" key="1">
    <source>
        <dbReference type="PROSITE-ProRule" id="PRU00047"/>
    </source>
</evidence>
<dbReference type="PANTHER" id="PTHR34676">
    <property type="entry name" value="DUF4219 DOMAIN-CONTAINING PROTEIN-RELATED"/>
    <property type="match status" value="1"/>
</dbReference>
<dbReference type="InterPro" id="IPR001878">
    <property type="entry name" value="Znf_CCHC"/>
</dbReference>
<dbReference type="InterPro" id="IPR036875">
    <property type="entry name" value="Znf_CCHC_sf"/>
</dbReference>
<dbReference type="SUPFAM" id="SSF57756">
    <property type="entry name" value="Retrovirus zinc finger-like domains"/>
    <property type="match status" value="1"/>
</dbReference>
<evidence type="ECO:0000313" key="4">
    <source>
        <dbReference type="RefSeq" id="XP_016499624.1"/>
    </source>
</evidence>
<proteinExistence type="predicted"/>
<feature type="region of interest" description="Disordered" evidence="2">
    <location>
        <begin position="270"/>
        <end position="332"/>
    </location>
</feature>
<dbReference type="OrthoDB" id="1000712at2759"/>
<dbReference type="PaxDb" id="4097-A0A1S4CF80"/>
<dbReference type="GO" id="GO:0008270">
    <property type="term" value="F:zinc ion binding"/>
    <property type="evidence" value="ECO:0007669"/>
    <property type="project" value="UniProtKB-KW"/>
</dbReference>
<feature type="compositionally biased region" description="Polar residues" evidence="2">
    <location>
        <begin position="287"/>
        <end position="298"/>
    </location>
</feature>
<evidence type="ECO:0000259" key="3">
    <source>
        <dbReference type="PROSITE" id="PS50158"/>
    </source>
</evidence>
<keyword evidence="1" id="KW-0479">Metal-binding</keyword>
<sequence length="394" mass="45219">MKEGESVEEMFARFSKIIRDLKAFGKPYSSDDQVRKILRSLPTTWQTKVVTLESRDLNKLSCDELRGELIAFEKTHLKKTSQKKKKKKTVAFKATTERVDNDIDVDPEALQEEIAMVSRNMDGLMRIYRNTRRGMILSRRTRQYNEQDKNDGKCYECGRFGHVQAECPDLKRKVFRGFKKNKSFGSQSDEDSSEHEEIANLCFMTILENDMNKLSGCWTDEDTSDDKCKDDNENCFMAREESLHVIFDENNTSAKKGIIAGDEDQIQEIQETSKSQESANKPDGVMESTNEVMNSQSESPKESTTHTSTIRPNERRSEPEYPQKLIIGDPNEGIKTRGALKKKANIALISQIEPKKIKEAQKDSSWLQVMQEELDLFEQKIKCGNCCLSLKTFL</sequence>
<protein>
    <recommendedName>
        <fullName evidence="3">CCHC-type domain-containing protein</fullName>
    </recommendedName>
</protein>
<organism evidence="4">
    <name type="scientific">Nicotiana tabacum</name>
    <name type="common">Common tobacco</name>
    <dbReference type="NCBI Taxonomy" id="4097"/>
    <lineage>
        <taxon>Eukaryota</taxon>
        <taxon>Viridiplantae</taxon>
        <taxon>Streptophyta</taxon>
        <taxon>Embryophyta</taxon>
        <taxon>Tracheophyta</taxon>
        <taxon>Spermatophyta</taxon>
        <taxon>Magnoliopsida</taxon>
        <taxon>eudicotyledons</taxon>
        <taxon>Gunneridae</taxon>
        <taxon>Pentapetalae</taxon>
        <taxon>asterids</taxon>
        <taxon>lamiids</taxon>
        <taxon>Solanales</taxon>
        <taxon>Solanaceae</taxon>
        <taxon>Nicotianoideae</taxon>
        <taxon>Nicotianeae</taxon>
        <taxon>Nicotiana</taxon>
    </lineage>
</organism>
<keyword evidence="1" id="KW-0863">Zinc-finger</keyword>
<dbReference type="Pfam" id="PF14223">
    <property type="entry name" value="Retrotran_gag_2"/>
    <property type="match status" value="1"/>
</dbReference>
<name>A0A1S4CF80_TOBAC</name>
<accession>A0A1S4CF80</accession>
<dbReference type="AlphaFoldDB" id="A0A1S4CF80"/>
<feature type="compositionally biased region" description="Polar residues" evidence="2">
    <location>
        <begin position="270"/>
        <end position="279"/>
    </location>
</feature>
<feature type="domain" description="CCHC-type" evidence="3">
    <location>
        <begin position="153"/>
        <end position="169"/>
    </location>
</feature>